<dbReference type="InterPro" id="IPR036390">
    <property type="entry name" value="WH_DNA-bd_sf"/>
</dbReference>
<sequence length="160" mass="18644">MKLPNGLEFPDYDEEYMLFGMMFVLGNKLQVIGDSFYDEITTKQWFVLLMLEVFGDNPPTLSELSSATGSSHQNTKQIVLKLEKKGYVEFYTDTEDKRKMRIRATANCNELIKKYNGKQKEFMKKLFDGIETENIKTALKTLIQFEQNLEDIKNEKDSNL</sequence>
<dbReference type="PANTHER" id="PTHR33164">
    <property type="entry name" value="TRANSCRIPTIONAL REGULATOR, MARR FAMILY"/>
    <property type="match status" value="1"/>
</dbReference>
<dbReference type="GO" id="GO:0006950">
    <property type="term" value="P:response to stress"/>
    <property type="evidence" value="ECO:0007669"/>
    <property type="project" value="TreeGrafter"/>
</dbReference>
<organism evidence="2 3">
    <name type="scientific">Candidatus Galacturonatibacter soehngenii</name>
    <dbReference type="NCBI Taxonomy" id="2307010"/>
    <lineage>
        <taxon>Bacteria</taxon>
        <taxon>Bacillati</taxon>
        <taxon>Bacillota</taxon>
        <taxon>Clostridia</taxon>
        <taxon>Lachnospirales</taxon>
        <taxon>Lachnospiraceae</taxon>
        <taxon>Candidatus Galacturonatibacter</taxon>
    </lineage>
</organism>
<feature type="domain" description="HTH marR-type" evidence="1">
    <location>
        <begin position="15"/>
        <end position="151"/>
    </location>
</feature>
<dbReference type="AlphaFoldDB" id="A0A7V7UAZ3"/>
<name>A0A7V7UAZ3_9FIRM</name>
<dbReference type="SMART" id="SM00347">
    <property type="entry name" value="HTH_MARR"/>
    <property type="match status" value="1"/>
</dbReference>
<reference evidence="2 3" key="2">
    <citation type="submission" date="2020-02" db="EMBL/GenBank/DDBJ databases">
        <title>Candidatus Galacturonibacter soehngenii shows hetero-acetogenic catabolism of galacturonic acid but lacks a canonical carbon monoxide dehydrogenase/acetyl-CoA synthase complex.</title>
        <authorList>
            <person name="Diender M."/>
            <person name="Stouten G.R."/>
            <person name="Petersen J.F."/>
            <person name="Nielsen P.H."/>
            <person name="Dueholm M.S."/>
            <person name="Pronk J.T."/>
            <person name="Van Loosdrecht M.C.M."/>
        </authorList>
    </citation>
    <scope>NUCLEOTIDE SEQUENCE [LARGE SCALE GENOMIC DNA]</scope>
    <source>
        <strain evidence="2">GalUA</strain>
    </source>
</reference>
<accession>A0A7V7UAZ3</accession>
<keyword evidence="3" id="KW-1185">Reference proteome</keyword>
<dbReference type="Proteomes" id="UP000461768">
    <property type="component" value="Unassembled WGS sequence"/>
</dbReference>
<dbReference type="PANTHER" id="PTHR33164:SF58">
    <property type="entry name" value="DNA-BINDING TRANSCRIPTIONAL REPRESSOR SCOC"/>
    <property type="match status" value="1"/>
</dbReference>
<evidence type="ECO:0000313" key="3">
    <source>
        <dbReference type="Proteomes" id="UP000461768"/>
    </source>
</evidence>
<dbReference type="SUPFAM" id="SSF46785">
    <property type="entry name" value="Winged helix' DNA-binding domain"/>
    <property type="match status" value="1"/>
</dbReference>
<dbReference type="RefSeq" id="WP_151143822.1">
    <property type="nucleotide sequence ID" value="NZ_WAGX01000005.1"/>
</dbReference>
<dbReference type="GO" id="GO:0003700">
    <property type="term" value="F:DNA-binding transcription factor activity"/>
    <property type="evidence" value="ECO:0007669"/>
    <property type="project" value="InterPro"/>
</dbReference>
<dbReference type="Pfam" id="PF12802">
    <property type="entry name" value="MarR_2"/>
    <property type="match status" value="1"/>
</dbReference>
<dbReference type="InterPro" id="IPR036388">
    <property type="entry name" value="WH-like_DNA-bd_sf"/>
</dbReference>
<dbReference type="Gene3D" id="1.10.10.10">
    <property type="entry name" value="Winged helix-like DNA-binding domain superfamily/Winged helix DNA-binding domain"/>
    <property type="match status" value="1"/>
</dbReference>
<protein>
    <submittedName>
        <fullName evidence="2">MarR family transcriptional regulator</fullName>
    </submittedName>
</protein>
<gene>
    <name evidence="2" type="ORF">F7O84_07510</name>
</gene>
<dbReference type="InterPro" id="IPR000835">
    <property type="entry name" value="HTH_MarR-typ"/>
</dbReference>
<dbReference type="InterPro" id="IPR039422">
    <property type="entry name" value="MarR/SlyA-like"/>
</dbReference>
<dbReference type="OrthoDB" id="1755545at2"/>
<dbReference type="PROSITE" id="PS50995">
    <property type="entry name" value="HTH_MARR_2"/>
    <property type="match status" value="1"/>
</dbReference>
<proteinExistence type="predicted"/>
<reference evidence="2 3" key="1">
    <citation type="submission" date="2019-09" db="EMBL/GenBank/DDBJ databases">
        <authorList>
            <person name="Valk L.C."/>
        </authorList>
    </citation>
    <scope>NUCLEOTIDE SEQUENCE [LARGE SCALE GENOMIC DNA]</scope>
    <source>
        <strain evidence="2">GalUA</strain>
    </source>
</reference>
<dbReference type="EMBL" id="WAGX01000005">
    <property type="protein sequence ID" value="KAB1437450.1"/>
    <property type="molecule type" value="Genomic_DNA"/>
</dbReference>
<comment type="caution">
    <text evidence="2">The sequence shown here is derived from an EMBL/GenBank/DDBJ whole genome shotgun (WGS) entry which is preliminary data.</text>
</comment>
<evidence type="ECO:0000259" key="1">
    <source>
        <dbReference type="PROSITE" id="PS50995"/>
    </source>
</evidence>
<evidence type="ECO:0000313" key="2">
    <source>
        <dbReference type="EMBL" id="KAB1437450.1"/>
    </source>
</evidence>